<feature type="region of interest" description="Disordered" evidence="1">
    <location>
        <begin position="16"/>
        <end position="50"/>
    </location>
</feature>
<comment type="caution">
    <text evidence="2">The sequence shown here is derived from an EMBL/GenBank/DDBJ whole genome shotgun (WGS) entry which is preliminary data.</text>
</comment>
<dbReference type="Proteomes" id="UP001412067">
    <property type="component" value="Unassembled WGS sequence"/>
</dbReference>
<name>A0ABR2M8Q6_9ASPA</name>
<keyword evidence="3" id="KW-1185">Reference proteome</keyword>
<reference evidence="2 3" key="1">
    <citation type="journal article" date="2022" name="Nat. Plants">
        <title>Genomes of leafy and leafless Platanthera orchids illuminate the evolution of mycoheterotrophy.</title>
        <authorList>
            <person name="Li M.H."/>
            <person name="Liu K.W."/>
            <person name="Li Z."/>
            <person name="Lu H.C."/>
            <person name="Ye Q.L."/>
            <person name="Zhang D."/>
            <person name="Wang J.Y."/>
            <person name="Li Y.F."/>
            <person name="Zhong Z.M."/>
            <person name="Liu X."/>
            <person name="Yu X."/>
            <person name="Liu D.K."/>
            <person name="Tu X.D."/>
            <person name="Liu B."/>
            <person name="Hao Y."/>
            <person name="Liao X.Y."/>
            <person name="Jiang Y.T."/>
            <person name="Sun W.H."/>
            <person name="Chen J."/>
            <person name="Chen Y.Q."/>
            <person name="Ai Y."/>
            <person name="Zhai J.W."/>
            <person name="Wu S.S."/>
            <person name="Zhou Z."/>
            <person name="Hsiao Y.Y."/>
            <person name="Wu W.L."/>
            <person name="Chen Y.Y."/>
            <person name="Lin Y.F."/>
            <person name="Hsu J.L."/>
            <person name="Li C.Y."/>
            <person name="Wang Z.W."/>
            <person name="Zhao X."/>
            <person name="Zhong W.Y."/>
            <person name="Ma X.K."/>
            <person name="Ma L."/>
            <person name="Huang J."/>
            <person name="Chen G.Z."/>
            <person name="Huang M.Z."/>
            <person name="Huang L."/>
            <person name="Peng D.H."/>
            <person name="Luo Y.B."/>
            <person name="Zou S.Q."/>
            <person name="Chen S.P."/>
            <person name="Lan S."/>
            <person name="Tsai W.C."/>
            <person name="Van de Peer Y."/>
            <person name="Liu Z.J."/>
        </authorList>
    </citation>
    <scope>NUCLEOTIDE SEQUENCE [LARGE SCALE GENOMIC DNA]</scope>
    <source>
        <strain evidence="2">Lor288</strain>
    </source>
</reference>
<organism evidence="2 3">
    <name type="scientific">Platanthera guangdongensis</name>
    <dbReference type="NCBI Taxonomy" id="2320717"/>
    <lineage>
        <taxon>Eukaryota</taxon>
        <taxon>Viridiplantae</taxon>
        <taxon>Streptophyta</taxon>
        <taxon>Embryophyta</taxon>
        <taxon>Tracheophyta</taxon>
        <taxon>Spermatophyta</taxon>
        <taxon>Magnoliopsida</taxon>
        <taxon>Liliopsida</taxon>
        <taxon>Asparagales</taxon>
        <taxon>Orchidaceae</taxon>
        <taxon>Orchidoideae</taxon>
        <taxon>Orchideae</taxon>
        <taxon>Orchidinae</taxon>
        <taxon>Platanthera</taxon>
    </lineage>
</organism>
<evidence type="ECO:0000313" key="3">
    <source>
        <dbReference type="Proteomes" id="UP001412067"/>
    </source>
</evidence>
<evidence type="ECO:0000256" key="1">
    <source>
        <dbReference type="SAM" id="MobiDB-lite"/>
    </source>
</evidence>
<protein>
    <submittedName>
        <fullName evidence="2">Uncharacterized protein</fullName>
    </submittedName>
</protein>
<sequence>MGKRVHKWGAQNCFRSTMDGGSRGKGAGASEEASQAWAAKRSGGRDNEEATNPAREFLESFVMLERKRGKQIWLRSKPIRRCRHGKCRVALMGSSWIRATNERDAGCSCSGRRWCRRCGVSCGCRKMRDATVAAGSGAGGAGHYRCCRKQHGLDLAVIPMPEKCAGENFAGRLALEVGMEMCRRRRNSIEVGESIELSVQAMRYGEHVVVHLASRSDGDASFLLAPRFQRVLILSLVFSVQQAFDNTILCSCLPPFPQRIKGFQQYYLWLPHTSCSPPFLQRIELKSQCDAVREAWEERGAAEMPVWALRGVYMRSGVCG</sequence>
<dbReference type="EMBL" id="JBBWWR010000010">
    <property type="protein sequence ID" value="KAK8960552.1"/>
    <property type="molecule type" value="Genomic_DNA"/>
</dbReference>
<gene>
    <name evidence="2" type="ORF">KSP40_PGU012621</name>
</gene>
<accession>A0ABR2M8Q6</accession>
<proteinExistence type="predicted"/>
<evidence type="ECO:0000313" key="2">
    <source>
        <dbReference type="EMBL" id="KAK8960552.1"/>
    </source>
</evidence>